<dbReference type="RefSeq" id="WP_132481562.1">
    <property type="nucleotide sequence ID" value="NZ_SMKW01000004.1"/>
</dbReference>
<dbReference type="SUPFAM" id="SSF47413">
    <property type="entry name" value="lambda repressor-like DNA-binding domains"/>
    <property type="match status" value="1"/>
</dbReference>
<dbReference type="CDD" id="cd00093">
    <property type="entry name" value="HTH_XRE"/>
    <property type="match status" value="1"/>
</dbReference>
<keyword evidence="1" id="KW-0238">DNA-binding</keyword>
<evidence type="ECO:0000313" key="3">
    <source>
        <dbReference type="EMBL" id="TDD55203.1"/>
    </source>
</evidence>
<dbReference type="Proteomes" id="UP000294947">
    <property type="component" value="Unassembled WGS sequence"/>
</dbReference>
<dbReference type="Pfam" id="PF01381">
    <property type="entry name" value="HTH_3"/>
    <property type="match status" value="1"/>
</dbReference>
<protein>
    <submittedName>
        <fullName evidence="3">XRE family transcriptional regulator</fullName>
    </submittedName>
</protein>
<dbReference type="InterPro" id="IPR050807">
    <property type="entry name" value="TransReg_Diox_bact_type"/>
</dbReference>
<dbReference type="GO" id="GO:0005829">
    <property type="term" value="C:cytosol"/>
    <property type="evidence" value="ECO:0007669"/>
    <property type="project" value="TreeGrafter"/>
</dbReference>
<reference evidence="3 4" key="1">
    <citation type="submission" date="2019-03" db="EMBL/GenBank/DDBJ databases">
        <title>Draft genome sequences of novel Actinobacteria.</title>
        <authorList>
            <person name="Sahin N."/>
            <person name="Ay H."/>
            <person name="Saygin H."/>
        </authorList>
    </citation>
    <scope>NUCLEOTIDE SEQUENCE [LARGE SCALE GENOMIC DNA]</scope>
    <source>
        <strain evidence="3 4">7K502</strain>
    </source>
</reference>
<dbReference type="SMART" id="SM00530">
    <property type="entry name" value="HTH_XRE"/>
    <property type="match status" value="1"/>
</dbReference>
<sequence length="199" mass="21102">MAGTHKAPTGEQRGEGIGAQLKAIRLSRRKTLAELAERSGLTKGYLSKVERDQVNPSVASLMRLCEALEVSVSTFFAAAAGEVVRHDAYPSIRFGGEGMREYLLTPEGERRVQAILSVIGPGGGSGDEPYVLPTGVEFVFVLEGRLRVALAGEEITLETGDALTFAGDTAHTFTSVTDDGSPTRVLWVLAPALTTPKTG</sequence>
<name>A0A4R4ZAB9_9PSEU</name>
<dbReference type="PANTHER" id="PTHR46797">
    <property type="entry name" value="HTH-TYPE TRANSCRIPTIONAL REGULATOR"/>
    <property type="match status" value="1"/>
</dbReference>
<organism evidence="3 4">
    <name type="scientific">Saccharopolyspora elongata</name>
    <dbReference type="NCBI Taxonomy" id="2530387"/>
    <lineage>
        <taxon>Bacteria</taxon>
        <taxon>Bacillati</taxon>
        <taxon>Actinomycetota</taxon>
        <taxon>Actinomycetes</taxon>
        <taxon>Pseudonocardiales</taxon>
        <taxon>Pseudonocardiaceae</taxon>
        <taxon>Saccharopolyspora</taxon>
    </lineage>
</organism>
<proteinExistence type="predicted"/>
<dbReference type="InterPro" id="IPR014710">
    <property type="entry name" value="RmlC-like_jellyroll"/>
</dbReference>
<dbReference type="PANTHER" id="PTHR46797:SF1">
    <property type="entry name" value="METHYLPHOSPHONATE SYNTHASE"/>
    <property type="match status" value="1"/>
</dbReference>
<dbReference type="GO" id="GO:0003700">
    <property type="term" value="F:DNA-binding transcription factor activity"/>
    <property type="evidence" value="ECO:0007669"/>
    <property type="project" value="TreeGrafter"/>
</dbReference>
<dbReference type="InterPro" id="IPR013096">
    <property type="entry name" value="Cupin_2"/>
</dbReference>
<feature type="domain" description="HTH cro/C1-type" evidence="2">
    <location>
        <begin position="21"/>
        <end position="75"/>
    </location>
</feature>
<keyword evidence="4" id="KW-1185">Reference proteome</keyword>
<dbReference type="AlphaFoldDB" id="A0A4R4ZAB9"/>
<comment type="caution">
    <text evidence="3">The sequence shown here is derived from an EMBL/GenBank/DDBJ whole genome shotgun (WGS) entry which is preliminary data.</text>
</comment>
<dbReference type="PROSITE" id="PS50943">
    <property type="entry name" value="HTH_CROC1"/>
    <property type="match status" value="1"/>
</dbReference>
<dbReference type="Pfam" id="PF07883">
    <property type="entry name" value="Cupin_2"/>
    <property type="match status" value="1"/>
</dbReference>
<dbReference type="InterPro" id="IPR010982">
    <property type="entry name" value="Lambda_DNA-bd_dom_sf"/>
</dbReference>
<accession>A0A4R4ZAB9</accession>
<dbReference type="InterPro" id="IPR011051">
    <property type="entry name" value="RmlC_Cupin_sf"/>
</dbReference>
<dbReference type="EMBL" id="SMKW01000004">
    <property type="protein sequence ID" value="TDD55203.1"/>
    <property type="molecule type" value="Genomic_DNA"/>
</dbReference>
<dbReference type="GO" id="GO:0003677">
    <property type="term" value="F:DNA binding"/>
    <property type="evidence" value="ECO:0007669"/>
    <property type="project" value="UniProtKB-KW"/>
</dbReference>
<dbReference type="Gene3D" id="2.60.120.10">
    <property type="entry name" value="Jelly Rolls"/>
    <property type="match status" value="1"/>
</dbReference>
<evidence type="ECO:0000259" key="2">
    <source>
        <dbReference type="PROSITE" id="PS50943"/>
    </source>
</evidence>
<dbReference type="Gene3D" id="1.10.260.40">
    <property type="entry name" value="lambda repressor-like DNA-binding domains"/>
    <property type="match status" value="1"/>
</dbReference>
<dbReference type="OrthoDB" id="9805356at2"/>
<evidence type="ECO:0000256" key="1">
    <source>
        <dbReference type="ARBA" id="ARBA00023125"/>
    </source>
</evidence>
<dbReference type="CDD" id="cd02209">
    <property type="entry name" value="cupin_XRE_C"/>
    <property type="match status" value="1"/>
</dbReference>
<dbReference type="InterPro" id="IPR001387">
    <property type="entry name" value="Cro/C1-type_HTH"/>
</dbReference>
<evidence type="ECO:0000313" key="4">
    <source>
        <dbReference type="Proteomes" id="UP000294947"/>
    </source>
</evidence>
<dbReference type="SUPFAM" id="SSF51182">
    <property type="entry name" value="RmlC-like cupins"/>
    <property type="match status" value="1"/>
</dbReference>
<gene>
    <name evidence="3" type="ORF">E1288_05175</name>
</gene>